<dbReference type="Proteomes" id="UP000749471">
    <property type="component" value="Unassembled WGS sequence"/>
</dbReference>
<dbReference type="Pfam" id="PF00440">
    <property type="entry name" value="TetR_N"/>
    <property type="match status" value="1"/>
</dbReference>
<dbReference type="InterPro" id="IPR001647">
    <property type="entry name" value="HTH_TetR"/>
</dbReference>
<feature type="domain" description="HTH tetR-type" evidence="3">
    <location>
        <begin position="10"/>
        <end position="70"/>
    </location>
</feature>
<proteinExistence type="predicted"/>
<evidence type="ECO:0000256" key="2">
    <source>
        <dbReference type="PROSITE-ProRule" id="PRU00335"/>
    </source>
</evidence>
<dbReference type="PANTHER" id="PTHR43479:SF11">
    <property type="entry name" value="ACREF_ENVCD OPERON REPRESSOR-RELATED"/>
    <property type="match status" value="1"/>
</dbReference>
<evidence type="ECO:0000313" key="4">
    <source>
        <dbReference type="EMBL" id="MBU5440135.1"/>
    </source>
</evidence>
<dbReference type="RefSeq" id="WP_216522126.1">
    <property type="nucleotide sequence ID" value="NZ_JAHLPM010000026.1"/>
</dbReference>
<evidence type="ECO:0000259" key="3">
    <source>
        <dbReference type="PROSITE" id="PS50977"/>
    </source>
</evidence>
<accession>A0ABS6EB46</accession>
<reference evidence="4 5" key="1">
    <citation type="submission" date="2021-06" db="EMBL/GenBank/DDBJ databases">
        <authorList>
            <person name="Sun Q."/>
            <person name="Li D."/>
        </authorList>
    </citation>
    <scope>NUCLEOTIDE SEQUENCE [LARGE SCALE GENOMIC DNA]</scope>
    <source>
        <strain evidence="4 5">MSJ-40</strain>
    </source>
</reference>
<evidence type="ECO:0000313" key="5">
    <source>
        <dbReference type="Proteomes" id="UP000749471"/>
    </source>
</evidence>
<protein>
    <submittedName>
        <fullName evidence="4">TetR/AcrR family transcriptional regulator</fullName>
    </submittedName>
</protein>
<organism evidence="4 5">
    <name type="scientific">Tissierella simiarum</name>
    <dbReference type="NCBI Taxonomy" id="2841534"/>
    <lineage>
        <taxon>Bacteria</taxon>
        <taxon>Bacillati</taxon>
        <taxon>Bacillota</taxon>
        <taxon>Tissierellia</taxon>
        <taxon>Tissierellales</taxon>
        <taxon>Tissierellaceae</taxon>
        <taxon>Tissierella</taxon>
    </lineage>
</organism>
<name>A0ABS6EB46_9FIRM</name>
<dbReference type="PROSITE" id="PS50977">
    <property type="entry name" value="HTH_TETR_2"/>
    <property type="match status" value="1"/>
</dbReference>
<gene>
    <name evidence="4" type="ORF">KQI42_19260</name>
</gene>
<keyword evidence="5" id="KW-1185">Reference proteome</keyword>
<dbReference type="InterPro" id="IPR050624">
    <property type="entry name" value="HTH-type_Tx_Regulator"/>
</dbReference>
<keyword evidence="1 2" id="KW-0238">DNA-binding</keyword>
<dbReference type="EMBL" id="JAHLPM010000026">
    <property type="protein sequence ID" value="MBU5440135.1"/>
    <property type="molecule type" value="Genomic_DNA"/>
</dbReference>
<evidence type="ECO:0000256" key="1">
    <source>
        <dbReference type="ARBA" id="ARBA00023125"/>
    </source>
</evidence>
<sequence length="193" mass="22773">MVTKIERNKKEKENSLYTAAYDLFTTKGINETAISDIVKKAGVAKGTFYLYFKDKYDILDKIILNKSSHVLSEAIKETNEKSFEVFEDKLTYFIDYIIEYLKSDRLLLKLIYKNLSWGVFRRAYKDYKEIQEIYTMFEKGYEGSDVTREHMEKILFMVLELTGSVCYSSIIYNEPESIDEMKPILFETILKII</sequence>
<comment type="caution">
    <text evidence="4">The sequence shown here is derived from an EMBL/GenBank/DDBJ whole genome shotgun (WGS) entry which is preliminary data.</text>
</comment>
<dbReference type="PANTHER" id="PTHR43479">
    <property type="entry name" value="ACREF/ENVCD OPERON REPRESSOR-RELATED"/>
    <property type="match status" value="1"/>
</dbReference>
<feature type="DNA-binding region" description="H-T-H motif" evidence="2">
    <location>
        <begin position="33"/>
        <end position="52"/>
    </location>
</feature>